<accession>A0A151Y1J2</accession>
<dbReference type="CDD" id="cd07984">
    <property type="entry name" value="LPLAT_LABLAT-like"/>
    <property type="match status" value="1"/>
</dbReference>
<dbReference type="GO" id="GO:0016746">
    <property type="term" value="F:acyltransferase activity"/>
    <property type="evidence" value="ECO:0007669"/>
    <property type="project" value="UniProtKB-KW"/>
</dbReference>
<dbReference type="Proteomes" id="UP000076276">
    <property type="component" value="Unassembled WGS sequence"/>
</dbReference>
<dbReference type="AlphaFoldDB" id="A0A151Y1J2"/>
<dbReference type="PANTHER" id="PTHR30606">
    <property type="entry name" value="LIPID A BIOSYNTHESIS LAUROYL ACYLTRANSFERASE"/>
    <property type="match status" value="1"/>
</dbReference>
<proteinExistence type="predicted"/>
<dbReference type="PANTHER" id="PTHR30606:SF10">
    <property type="entry name" value="PHOSPHATIDYLINOSITOL MANNOSIDE ACYLTRANSFERASE"/>
    <property type="match status" value="1"/>
</dbReference>
<keyword evidence="5" id="KW-0472">Membrane</keyword>
<dbReference type="GO" id="GO:0005886">
    <property type="term" value="C:plasma membrane"/>
    <property type="evidence" value="ECO:0007669"/>
    <property type="project" value="UniProtKB-SubCell"/>
</dbReference>
<evidence type="ECO:0000256" key="4">
    <source>
        <dbReference type="ARBA" id="ARBA00022679"/>
    </source>
</evidence>
<evidence type="ECO:0000313" key="8">
    <source>
        <dbReference type="Proteomes" id="UP000076276"/>
    </source>
</evidence>
<comment type="subcellular location">
    <subcellularLocation>
        <location evidence="1">Cell inner membrane</location>
    </subcellularLocation>
</comment>
<organism evidence="7 8">
    <name type="scientific">Acinetobacter pragensis</name>
    <dbReference type="NCBI Taxonomy" id="1806892"/>
    <lineage>
        <taxon>Bacteria</taxon>
        <taxon>Pseudomonadati</taxon>
        <taxon>Pseudomonadota</taxon>
        <taxon>Gammaproteobacteria</taxon>
        <taxon>Moraxellales</taxon>
        <taxon>Moraxellaceae</taxon>
        <taxon>Acinetobacter</taxon>
    </lineage>
</organism>
<comment type="caution">
    <text evidence="7">The sequence shown here is derived from an EMBL/GenBank/DDBJ whole genome shotgun (WGS) entry which is preliminary data.</text>
</comment>
<dbReference type="STRING" id="1806892.AZH43_11800"/>
<dbReference type="Pfam" id="PF03279">
    <property type="entry name" value="Lip_A_acyltrans"/>
    <property type="match status" value="1"/>
</dbReference>
<keyword evidence="3" id="KW-0997">Cell inner membrane</keyword>
<sequence>MTEQNPQNTTYRLLKFISRQPIQFSRFIAKALAGLVNALKISKTSETIRLNLNIALPELSDEQREQITAQAIRNELMSYFEFFSIWGSSNEKNLSRIHQIHGEQYFYDAFAENKGLVLVVPHFGTWEIMNAWFAQHTKMTIMYKPVKNQTADAFVRNARSREQAHLVPTDETGVRQIFKALKQGGTTVILPDHTPHVGGEMIPYFGVPLATSNLSAKLIQKTKAKALFVYAIRNEHDGFDMHIEPMDEAIYQGTANHGSSVIFDALENLIRKYPAHYHWSYKRFKASPATDNIYHLPMSEAIALAQKVREEAKTQNSALNSMVNEETMAAPVR</sequence>
<name>A0A151Y1J2_9GAMM</name>
<dbReference type="GO" id="GO:0009247">
    <property type="term" value="P:glycolipid biosynthetic process"/>
    <property type="evidence" value="ECO:0007669"/>
    <property type="project" value="UniProtKB-ARBA"/>
</dbReference>
<evidence type="ECO:0000256" key="2">
    <source>
        <dbReference type="ARBA" id="ARBA00022475"/>
    </source>
</evidence>
<keyword evidence="6 7" id="KW-0012">Acyltransferase</keyword>
<dbReference type="PIRSF" id="PIRSF026649">
    <property type="entry name" value="MsbB"/>
    <property type="match status" value="1"/>
</dbReference>
<evidence type="ECO:0000256" key="6">
    <source>
        <dbReference type="ARBA" id="ARBA00023315"/>
    </source>
</evidence>
<keyword evidence="8" id="KW-1185">Reference proteome</keyword>
<gene>
    <name evidence="7" type="ORF">AZH43_11800</name>
</gene>
<dbReference type="EMBL" id="LUAW01000020">
    <property type="protein sequence ID" value="KYQ71905.1"/>
    <property type="molecule type" value="Genomic_DNA"/>
</dbReference>
<evidence type="ECO:0000313" key="7">
    <source>
        <dbReference type="EMBL" id="KYQ71905.1"/>
    </source>
</evidence>
<dbReference type="OrthoDB" id="9803456at2"/>
<dbReference type="RefSeq" id="WP_067668716.1">
    <property type="nucleotide sequence ID" value="NZ_CBCSIK010000002.1"/>
</dbReference>
<evidence type="ECO:0000256" key="5">
    <source>
        <dbReference type="ARBA" id="ARBA00023136"/>
    </source>
</evidence>
<dbReference type="InterPro" id="IPR004960">
    <property type="entry name" value="LipA_acyltrans"/>
</dbReference>
<keyword evidence="4 7" id="KW-0808">Transferase</keyword>
<evidence type="ECO:0000256" key="3">
    <source>
        <dbReference type="ARBA" id="ARBA00022519"/>
    </source>
</evidence>
<reference evidence="7 8" key="1">
    <citation type="submission" date="2016-03" db="EMBL/GenBank/DDBJ databases">
        <title>Acinetobacter genomospecies 28 strain ANC 4149.</title>
        <authorList>
            <person name="Radolfova-Krizova L."/>
            <person name="Nemec A."/>
        </authorList>
    </citation>
    <scope>NUCLEOTIDE SEQUENCE [LARGE SCALE GENOMIC DNA]</scope>
    <source>
        <strain evidence="7 8">ANC 4149</strain>
    </source>
</reference>
<keyword evidence="2" id="KW-1003">Cell membrane</keyword>
<evidence type="ECO:0000256" key="1">
    <source>
        <dbReference type="ARBA" id="ARBA00004533"/>
    </source>
</evidence>
<protein>
    <submittedName>
        <fullName evidence="7">Lipid A biosynthesis acyltransferase</fullName>
    </submittedName>
</protein>